<sequence>MKTVTLRLPNYLAETLPAEESSLCEILKLGLKQFRIERAIKRYRKGGMSLAKAAEMAGISIREMISIAYAHGLEPKYDESLVESKITPEVAVNM</sequence>
<accession>A0AC61L6V1</accession>
<organism evidence="1 2">
    <name type="scientific">Candidatus Methanogaster sp</name>
    <dbReference type="NCBI Taxonomy" id="3386292"/>
    <lineage>
        <taxon>Archaea</taxon>
        <taxon>Methanobacteriati</taxon>
        <taxon>Methanobacteriota</taxon>
        <taxon>Stenosarchaea group</taxon>
        <taxon>Methanomicrobia</taxon>
        <taxon>Methanosarcinales</taxon>
        <taxon>ANME-2 cluster</taxon>
        <taxon>Candidatus Methanogasteraceae</taxon>
        <taxon>Candidatus Methanogaster</taxon>
    </lineage>
</organism>
<protein>
    <submittedName>
        <fullName evidence="1">Uncharacterized protein</fullName>
    </submittedName>
</protein>
<gene>
    <name evidence="1" type="ORF">C4B59_00135</name>
</gene>
<proteinExistence type="predicted"/>
<name>A0AC61L6V1_9EURY</name>
<reference evidence="1" key="1">
    <citation type="submission" date="2018-01" db="EMBL/GenBank/DDBJ databases">
        <authorList>
            <person name="Krukenberg V."/>
        </authorList>
    </citation>
    <scope>NUCLEOTIDE SEQUENCE</scope>
    <source>
        <strain evidence="1">E20ANME2</strain>
    </source>
</reference>
<evidence type="ECO:0000313" key="2">
    <source>
        <dbReference type="Proteomes" id="UP000248329"/>
    </source>
</evidence>
<comment type="caution">
    <text evidence="1">The sequence shown here is derived from an EMBL/GenBank/DDBJ whole genome shotgun (WGS) entry which is preliminary data.</text>
</comment>
<evidence type="ECO:0000313" key="1">
    <source>
        <dbReference type="EMBL" id="PXF62065.1"/>
    </source>
</evidence>
<dbReference type="Proteomes" id="UP000248329">
    <property type="component" value="Unassembled WGS sequence"/>
</dbReference>
<dbReference type="EMBL" id="PQXF01000001">
    <property type="protein sequence ID" value="PXF62065.1"/>
    <property type="molecule type" value="Genomic_DNA"/>
</dbReference>